<dbReference type="GO" id="GO:0016020">
    <property type="term" value="C:membrane"/>
    <property type="evidence" value="ECO:0007669"/>
    <property type="project" value="TreeGrafter"/>
</dbReference>
<dbReference type="AlphaFoldDB" id="A0A158CEG5"/>
<protein>
    <submittedName>
        <fullName evidence="4">Acyl-CoA esterase</fullName>
    </submittedName>
</protein>
<evidence type="ECO:0000256" key="2">
    <source>
        <dbReference type="SAM" id="SignalP"/>
    </source>
</evidence>
<keyword evidence="5" id="KW-1185">Reference proteome</keyword>
<dbReference type="InterPro" id="IPR000073">
    <property type="entry name" value="AB_hydrolase_1"/>
</dbReference>
<dbReference type="PANTHER" id="PTHR43798">
    <property type="entry name" value="MONOACYLGLYCEROL LIPASE"/>
    <property type="match status" value="1"/>
</dbReference>
<keyword evidence="2" id="KW-0732">Signal</keyword>
<sequence length="325" mass="35456">MFRHRIVGTFVLAVVTQASAASNDDFAGTVDIGGRALHLECRGHGGPTVILEAGALSRGDVWSRDKLQPAGARTMVLPGVAAFTRVCAYDRPGTLREVDPNREPNGPLFVPSRSTPVHQPRTTRDKVNDLHALLAAAKIPGPYVLVGHSAGGLIARLYASTYPDDVVGMVLIDTTPENVWLRFQEALPPAQWKTFEALTVKNQELLDAYPEAEQWWTAPLADDASTRQVREARARAPMRPIPLFILGHGIPFPAPFAGWPADRMEAIMSKLRDDLATMTPDAKVVVAKQSGHDIHQDQPDLVIAAIRQVVDAVRDPKTWRIAPST</sequence>
<dbReference type="Gene3D" id="3.40.50.1820">
    <property type="entry name" value="alpha/beta hydrolase"/>
    <property type="match status" value="1"/>
</dbReference>
<evidence type="ECO:0000259" key="3">
    <source>
        <dbReference type="Pfam" id="PF12697"/>
    </source>
</evidence>
<dbReference type="OrthoDB" id="7185741at2"/>
<dbReference type="RefSeq" id="WP_061177465.1">
    <property type="nucleotide sequence ID" value="NZ_FCOE02000020.1"/>
</dbReference>
<dbReference type="GO" id="GO:0047372">
    <property type="term" value="F:monoacylglycerol lipase activity"/>
    <property type="evidence" value="ECO:0007669"/>
    <property type="project" value="TreeGrafter"/>
</dbReference>
<feature type="signal peptide" evidence="2">
    <location>
        <begin position="1"/>
        <end position="20"/>
    </location>
</feature>
<proteinExistence type="predicted"/>
<dbReference type="Proteomes" id="UP000054911">
    <property type="component" value="Unassembled WGS sequence"/>
</dbReference>
<dbReference type="GO" id="GO:0046464">
    <property type="term" value="P:acylglycerol catabolic process"/>
    <property type="evidence" value="ECO:0007669"/>
    <property type="project" value="TreeGrafter"/>
</dbReference>
<feature type="chain" id="PRO_5007622916" evidence="2">
    <location>
        <begin position="21"/>
        <end position="325"/>
    </location>
</feature>
<feature type="domain" description="AB hydrolase-1" evidence="3">
    <location>
        <begin position="54"/>
        <end position="305"/>
    </location>
</feature>
<accession>A0A158CEG5</accession>
<dbReference type="PANTHER" id="PTHR43798:SF33">
    <property type="entry name" value="HYDROLASE, PUTATIVE (AFU_ORTHOLOGUE AFUA_2G14860)-RELATED"/>
    <property type="match status" value="1"/>
</dbReference>
<dbReference type="STRING" id="1777141.AWB80_05096"/>
<comment type="caution">
    <text evidence="4">The sequence shown here is derived from an EMBL/GenBank/DDBJ whole genome shotgun (WGS) entry which is preliminary data.</text>
</comment>
<dbReference type="InterPro" id="IPR050266">
    <property type="entry name" value="AB_hydrolase_sf"/>
</dbReference>
<dbReference type="SUPFAM" id="SSF53474">
    <property type="entry name" value="alpha/beta-Hydrolases"/>
    <property type="match status" value="1"/>
</dbReference>
<gene>
    <name evidence="4" type="ORF">AWB80_05096</name>
</gene>
<feature type="region of interest" description="Disordered" evidence="1">
    <location>
        <begin position="96"/>
        <end position="122"/>
    </location>
</feature>
<organism evidence="4 5">
    <name type="scientific">Caballeronia pedi</name>
    <dbReference type="NCBI Taxonomy" id="1777141"/>
    <lineage>
        <taxon>Bacteria</taxon>
        <taxon>Pseudomonadati</taxon>
        <taxon>Pseudomonadota</taxon>
        <taxon>Betaproteobacteria</taxon>
        <taxon>Burkholderiales</taxon>
        <taxon>Burkholderiaceae</taxon>
        <taxon>Caballeronia</taxon>
    </lineage>
</organism>
<dbReference type="EMBL" id="FCOE02000020">
    <property type="protein sequence ID" value="SAK80725.1"/>
    <property type="molecule type" value="Genomic_DNA"/>
</dbReference>
<name>A0A158CEG5_9BURK</name>
<dbReference type="InterPro" id="IPR029058">
    <property type="entry name" value="AB_hydrolase_fold"/>
</dbReference>
<reference evidence="4" key="1">
    <citation type="submission" date="2016-01" db="EMBL/GenBank/DDBJ databases">
        <authorList>
            <person name="Peeters C."/>
        </authorList>
    </citation>
    <scope>NUCLEOTIDE SEQUENCE [LARGE SCALE GENOMIC DNA]</scope>
    <source>
        <strain evidence="4">LMG 29323</strain>
    </source>
</reference>
<evidence type="ECO:0000256" key="1">
    <source>
        <dbReference type="SAM" id="MobiDB-lite"/>
    </source>
</evidence>
<dbReference type="Pfam" id="PF12697">
    <property type="entry name" value="Abhydrolase_6"/>
    <property type="match status" value="1"/>
</dbReference>
<evidence type="ECO:0000313" key="4">
    <source>
        <dbReference type="EMBL" id="SAK80725.1"/>
    </source>
</evidence>
<evidence type="ECO:0000313" key="5">
    <source>
        <dbReference type="Proteomes" id="UP000054911"/>
    </source>
</evidence>